<organism evidence="3">
    <name type="scientific">Siphoviridae sp. ctFPV4</name>
    <dbReference type="NCBI Taxonomy" id="2827819"/>
    <lineage>
        <taxon>Viruses</taxon>
        <taxon>Duplodnaviria</taxon>
        <taxon>Heunggongvirae</taxon>
        <taxon>Uroviricota</taxon>
        <taxon>Caudoviricetes</taxon>
    </lineage>
</organism>
<name>A0A8S5SKJ0_9CAUD</name>
<feature type="coiled-coil region" evidence="1">
    <location>
        <begin position="136"/>
        <end position="167"/>
    </location>
</feature>
<reference evidence="3" key="1">
    <citation type="journal article" date="2021" name="Proc. Natl. Acad. Sci. U.S.A.">
        <title>A Catalog of Tens of Thousands of Viruses from Human Metagenomes Reveals Hidden Associations with Chronic Diseases.</title>
        <authorList>
            <person name="Tisza M.J."/>
            <person name="Buck C.B."/>
        </authorList>
    </citation>
    <scope>NUCLEOTIDE SEQUENCE</scope>
    <source>
        <strain evidence="3">CtFPV4</strain>
    </source>
</reference>
<proteinExistence type="predicted"/>
<keyword evidence="1" id="KW-0175">Coiled coil</keyword>
<evidence type="ECO:0000313" key="3">
    <source>
        <dbReference type="EMBL" id="DAF51074.1"/>
    </source>
</evidence>
<protein>
    <submittedName>
        <fullName evidence="3">Baseplate component</fullName>
    </submittedName>
</protein>
<accession>A0A8S5SKJ0</accession>
<dbReference type="Pfam" id="PF10651">
    <property type="entry name" value="BppU_N"/>
    <property type="match status" value="1"/>
</dbReference>
<dbReference type="EMBL" id="BK032609">
    <property type="protein sequence ID" value="DAF51074.1"/>
    <property type="molecule type" value="Genomic_DNA"/>
</dbReference>
<evidence type="ECO:0000259" key="2">
    <source>
        <dbReference type="Pfam" id="PF10651"/>
    </source>
</evidence>
<sequence>MQVTKNITLDLLETGSPVIIKAKQNDRNTRYIAAHLYVDGLAYPVPSGTEIAFRYKKPDGTAGFYDTLPDNSPAITVSGNTVTVELVEQVLTVSGCVHCEINMYNAASEKLTTFTFEISVEESVLTDAEIISSDYYNVLTAEIAKALQAVTDATEQAENAAQSAQDAADSAAMSKDWAAGKPVTYSGAPVSIAYAGTNRIASITAYGDTPQGGTTEAPVALTGVDSVQVCGKNMLPNKTKTNTVAGITYTVNPDKSVTAKGTATSWSNIVIDADFSLPAGTYTLNSNIQTAGVNLVIGKDTTGKKNIAVSSTASQTFTLSDSIKHCVAYIAVAPDSVVDTTIRPMLNLGKTAMPCEPYQGNVTQLPIPRPLRRVGDVRDVCVTRQEYEGTEKLVVTYNVGFVELDGTEAWNWNTSLAWAYISTFLLNNKTGIAPACSHYQGTGAAIPAANQVAINELGSLIIKDPSWKSVDDAKAYLAAQKEAGTPVQVAYQLATPETYATDPVDFDNAAGPLTVMTGGEVEVRMTELVGTRSPELTGKMDRDIYFQVGNLNLGDNTNLLNPVNQQGQASYTGDSTSPYCIDRWRISNGTTYNIVSRTLTASSYANRACGMWQTNELAQQALAIGSTITFSGYINGMQHSGTIKILNRDLYSSFAEVPAGYECDDFEIVCCTASHEQSKYNLGIYPKKEAVLNWIKWEKGLYATPYAPKGFGLEQLECMRYYQTIKGIKYVLRKALASEGFPYVIPVTFMPMRAVPQTDITVTEGAENNLTATGVTQTACGIQFQPVAENVGLTFTLTLSANL</sequence>
<evidence type="ECO:0000256" key="1">
    <source>
        <dbReference type="SAM" id="Coils"/>
    </source>
</evidence>
<dbReference type="InterPro" id="IPR018913">
    <property type="entry name" value="BppU_N"/>
</dbReference>
<feature type="domain" description="BppU N-terminal" evidence="2">
    <location>
        <begin position="5"/>
        <end position="137"/>
    </location>
</feature>
<dbReference type="Gene3D" id="2.60.40.3350">
    <property type="match status" value="1"/>
</dbReference>